<evidence type="ECO:0000313" key="1">
    <source>
        <dbReference type="EMBL" id="MWB92992.1"/>
    </source>
</evidence>
<proteinExistence type="predicted"/>
<protein>
    <submittedName>
        <fullName evidence="1">Uncharacterized protein</fullName>
    </submittedName>
</protein>
<sequence length="167" mass="17977">MDTPVKIKALLQQIVGANSNLPITGKVISIEGESCTVQLISGLKVSDVKLKATINEQDNFILVTPKEGSSVIMLSSTGDLENLTVIKADQFEKMEINQGGLNILIDSNDGKVSIKNDSVSLKEILSDLSELLKNIKVFTPMGPSGNPLPDSIQAIVNFETKVNQLLK</sequence>
<dbReference type="AlphaFoldDB" id="A0A6I4NJM1"/>
<dbReference type="RefSeq" id="WP_160372932.1">
    <property type="nucleotide sequence ID" value="NZ_WSTB01000001.1"/>
</dbReference>
<gene>
    <name evidence="1" type="ORF">GON26_01335</name>
</gene>
<evidence type="ECO:0000313" key="2">
    <source>
        <dbReference type="Proteomes" id="UP000471501"/>
    </source>
</evidence>
<name>A0A6I4NJM1_9FLAO</name>
<accession>A0A6I4NJM1</accession>
<organism evidence="1 2">
    <name type="scientific">Flavobacterium hydrocarbonoxydans</name>
    <dbReference type="NCBI Taxonomy" id="2683249"/>
    <lineage>
        <taxon>Bacteria</taxon>
        <taxon>Pseudomonadati</taxon>
        <taxon>Bacteroidota</taxon>
        <taxon>Flavobacteriia</taxon>
        <taxon>Flavobacteriales</taxon>
        <taxon>Flavobacteriaceae</taxon>
        <taxon>Flavobacterium</taxon>
    </lineage>
</organism>
<comment type="caution">
    <text evidence="1">The sequence shown here is derived from an EMBL/GenBank/DDBJ whole genome shotgun (WGS) entry which is preliminary data.</text>
</comment>
<keyword evidence="2" id="KW-1185">Reference proteome</keyword>
<reference evidence="1 2" key="1">
    <citation type="submission" date="2019-12" db="EMBL/GenBank/DDBJ databases">
        <authorList>
            <person name="Kim Y.S."/>
        </authorList>
    </citation>
    <scope>NUCLEOTIDE SEQUENCE [LARGE SCALE GENOMIC DNA]</scope>
    <source>
        <strain evidence="1 2">GA093</strain>
    </source>
</reference>
<dbReference type="Proteomes" id="UP000471501">
    <property type="component" value="Unassembled WGS sequence"/>
</dbReference>
<dbReference type="EMBL" id="WSTB01000001">
    <property type="protein sequence ID" value="MWB92992.1"/>
    <property type="molecule type" value="Genomic_DNA"/>
</dbReference>